<dbReference type="Proteomes" id="UP000092840">
    <property type="component" value="Unassembled WGS sequence"/>
</dbReference>
<evidence type="ECO:0000313" key="4">
    <source>
        <dbReference type="Proteomes" id="UP000092840"/>
    </source>
</evidence>
<evidence type="ECO:0000313" key="2">
    <source>
        <dbReference type="EMBL" id="SBT18968.1"/>
    </source>
</evidence>
<gene>
    <name evidence="2" type="ORF">MGA5115_03129</name>
    <name evidence="3" type="ORF">MGA5116_02533</name>
</gene>
<keyword evidence="1" id="KW-1133">Transmembrane helix</keyword>
<proteinExistence type="predicted"/>
<accession>A0A1C3JUN6</accession>
<dbReference type="EMBL" id="FLRB01000013">
    <property type="protein sequence ID" value="SBT21923.1"/>
    <property type="molecule type" value="Genomic_DNA"/>
</dbReference>
<sequence length="73" mass="8674">MPNWLRFLMLRGRVPSLWLLRPLSLITAFLLATKAPELQDSTQRTIAYVGLSVILLWSFIWLVWHLKDRLNKR</sequence>
<keyword evidence="1" id="KW-0812">Transmembrane</keyword>
<reference evidence="3 4" key="1">
    <citation type="submission" date="2016-06" db="EMBL/GenBank/DDBJ databases">
        <authorList>
            <person name="Rodrigo-Torres L."/>
            <person name="Arahal D.R."/>
        </authorList>
    </citation>
    <scope>NUCLEOTIDE SEQUENCE [LARGE SCALE GENOMIC DNA]</scope>
    <source>
        <strain evidence="3 4">CECT 5116</strain>
    </source>
</reference>
<dbReference type="EMBL" id="FLRA01000023">
    <property type="protein sequence ID" value="SBT18968.1"/>
    <property type="molecule type" value="Genomic_DNA"/>
</dbReference>
<protein>
    <submittedName>
        <fullName evidence="2">Uncharacterized protein</fullName>
    </submittedName>
</protein>
<dbReference type="RefSeq" id="WP_067038189.1">
    <property type="nucleotide sequence ID" value="NZ_FLRA01000023.1"/>
</dbReference>
<dbReference type="Proteomes" id="UP000092871">
    <property type="component" value="Unassembled WGS sequence"/>
</dbReference>
<evidence type="ECO:0000313" key="5">
    <source>
        <dbReference type="Proteomes" id="UP000092871"/>
    </source>
</evidence>
<name>A0A1C3JUN6_9GAMM</name>
<feature type="transmembrane region" description="Helical" evidence="1">
    <location>
        <begin position="45"/>
        <end position="64"/>
    </location>
</feature>
<reference evidence="2 5" key="2">
    <citation type="submission" date="2016-06" db="EMBL/GenBank/DDBJ databases">
        <authorList>
            <person name="Kjaerup R.B."/>
            <person name="Dalgaard T.S."/>
            <person name="Juul-Madsen H.R."/>
        </authorList>
    </citation>
    <scope>NUCLEOTIDE SEQUENCE [LARGE SCALE GENOMIC DNA]</scope>
    <source>
        <strain evidence="2 5">CECT 5115</strain>
    </source>
</reference>
<dbReference type="AlphaFoldDB" id="A0A1C3JUN6"/>
<evidence type="ECO:0000313" key="3">
    <source>
        <dbReference type="EMBL" id="SBT21923.1"/>
    </source>
</evidence>
<organism evidence="2 5">
    <name type="scientific">Marinomonas gallaica</name>
    <dbReference type="NCBI Taxonomy" id="1806667"/>
    <lineage>
        <taxon>Bacteria</taxon>
        <taxon>Pseudomonadati</taxon>
        <taxon>Pseudomonadota</taxon>
        <taxon>Gammaproteobacteria</taxon>
        <taxon>Oceanospirillales</taxon>
        <taxon>Oceanospirillaceae</taxon>
        <taxon>Marinomonas</taxon>
    </lineage>
</organism>
<evidence type="ECO:0000256" key="1">
    <source>
        <dbReference type="SAM" id="Phobius"/>
    </source>
</evidence>
<dbReference type="OrthoDB" id="6107322at2"/>
<keyword evidence="4" id="KW-1185">Reference proteome</keyword>
<keyword evidence="1" id="KW-0472">Membrane</keyword>